<proteinExistence type="inferred from homology"/>
<evidence type="ECO:0000259" key="6">
    <source>
        <dbReference type="PROSITE" id="PS50111"/>
    </source>
</evidence>
<keyword evidence="5" id="KW-0472">Membrane</keyword>
<feature type="transmembrane region" description="Helical" evidence="5">
    <location>
        <begin position="9"/>
        <end position="26"/>
    </location>
</feature>
<comment type="subcellular location">
    <subcellularLocation>
        <location evidence="1">Membrane</location>
    </subcellularLocation>
</comment>
<evidence type="ECO:0000256" key="4">
    <source>
        <dbReference type="PROSITE-ProRule" id="PRU00284"/>
    </source>
</evidence>
<dbReference type="PANTHER" id="PTHR32089:SF120">
    <property type="entry name" value="METHYL-ACCEPTING CHEMOTAXIS PROTEIN TLPQ"/>
    <property type="match status" value="1"/>
</dbReference>
<comment type="caution">
    <text evidence="7">The sequence shown here is derived from an EMBL/GenBank/DDBJ whole genome shotgun (WGS) entry which is preliminary data.</text>
</comment>
<reference evidence="7 8" key="1">
    <citation type="submission" date="2024-09" db="EMBL/GenBank/DDBJ databases">
        <authorList>
            <person name="Sun Q."/>
            <person name="Mori K."/>
        </authorList>
    </citation>
    <scope>NUCLEOTIDE SEQUENCE [LARGE SCALE GENOMIC DNA]</scope>
    <source>
        <strain evidence="7 8">ATCC 51285</strain>
    </source>
</reference>
<dbReference type="RefSeq" id="WP_027313449.1">
    <property type="nucleotide sequence ID" value="NZ_JBHLZN010000001.1"/>
</dbReference>
<dbReference type="SUPFAM" id="SSF58104">
    <property type="entry name" value="Methyl-accepting chemotaxis protein (MCP) signaling domain"/>
    <property type="match status" value="1"/>
</dbReference>
<evidence type="ECO:0000313" key="8">
    <source>
        <dbReference type="Proteomes" id="UP001589628"/>
    </source>
</evidence>
<evidence type="ECO:0000313" key="7">
    <source>
        <dbReference type="EMBL" id="MFB9884916.1"/>
    </source>
</evidence>
<dbReference type="CDD" id="cd11386">
    <property type="entry name" value="MCP_signal"/>
    <property type="match status" value="1"/>
</dbReference>
<dbReference type="InterPro" id="IPR004089">
    <property type="entry name" value="MCPsignal_dom"/>
</dbReference>
<name>A0ABV5Z6L9_9GAMM</name>
<sequence>MPRSRLSRALSLAIIASLLLIPLLYWLQTTPLQIGIVLVVLWLCLLLTAWDGNSDDSMKAEASEKKESSFKEVARRLSRLTSRNAISAAQVAFSVQHMEQKLESQLNSVVEVATTSEAITHTVQDAAVRAEQAAASAMQARSVSEQGSRRLQQALQAMRAINEQTETSLKLIDSLSEKSGKIQEVTKVIEGIASQTNLLALNAAIEAARAGEHGRGFAVVADEVRQLAARTATSTSEVGSIVEEIHSQTSQVVEQIQRLSEEIRLGMEEVRDVGEQLSGIAGQAVQVEEQVQEIARGAADNRSKLEHIFAAIQQVRAGVEADEVDMHALATEANQLTELAEQASEFLAEVTLDPYHQQAYEVAKQASQRISQQMEQDIAAGRISEQDLFDRQYQPIPNTFPQKYHTRFDQYADKVLPSIQEPLLEANKQLIYAIVTDNKGYVPTHNNAFAHAPCGDPEVDMVKSRSKRIFNDRTGLRCGSHQKTLLLQTYKRDTGEVMHDLSVPIYLNGRHWGGFRVGYRPAEG</sequence>
<evidence type="ECO:0000256" key="3">
    <source>
        <dbReference type="ARBA" id="ARBA00029447"/>
    </source>
</evidence>
<accession>A0ABV5Z6L9</accession>
<dbReference type="Proteomes" id="UP001589628">
    <property type="component" value="Unassembled WGS sequence"/>
</dbReference>
<keyword evidence="8" id="KW-1185">Reference proteome</keyword>
<feature type="domain" description="Methyl-accepting transducer" evidence="6">
    <location>
        <begin position="80"/>
        <end position="316"/>
    </location>
</feature>
<dbReference type="PROSITE" id="PS50111">
    <property type="entry name" value="CHEMOTAXIS_TRANSDUC_2"/>
    <property type="match status" value="1"/>
</dbReference>
<keyword evidence="2 4" id="KW-0807">Transducer</keyword>
<evidence type="ECO:0000256" key="5">
    <source>
        <dbReference type="SAM" id="Phobius"/>
    </source>
</evidence>
<evidence type="ECO:0000256" key="1">
    <source>
        <dbReference type="ARBA" id="ARBA00004370"/>
    </source>
</evidence>
<dbReference type="EMBL" id="JBHLZN010000001">
    <property type="protein sequence ID" value="MFB9884916.1"/>
    <property type="molecule type" value="Genomic_DNA"/>
</dbReference>
<keyword evidence="5" id="KW-1133">Transmembrane helix</keyword>
<feature type="transmembrane region" description="Helical" evidence="5">
    <location>
        <begin position="32"/>
        <end position="50"/>
    </location>
</feature>
<keyword evidence="5" id="KW-0812">Transmembrane</keyword>
<gene>
    <name evidence="7" type="ORF">ACFFLH_00625</name>
</gene>
<comment type="similarity">
    <text evidence="3">Belongs to the methyl-accepting chemotaxis (MCP) protein family.</text>
</comment>
<organism evidence="7 8">
    <name type="scientific">Balneatrix alpica</name>
    <dbReference type="NCBI Taxonomy" id="75684"/>
    <lineage>
        <taxon>Bacteria</taxon>
        <taxon>Pseudomonadati</taxon>
        <taxon>Pseudomonadota</taxon>
        <taxon>Gammaproteobacteria</taxon>
        <taxon>Oceanospirillales</taxon>
        <taxon>Balneatrichaceae</taxon>
        <taxon>Balneatrix</taxon>
    </lineage>
</organism>
<dbReference type="Gene3D" id="1.10.287.950">
    <property type="entry name" value="Methyl-accepting chemotaxis protein"/>
    <property type="match status" value="1"/>
</dbReference>
<evidence type="ECO:0000256" key="2">
    <source>
        <dbReference type="ARBA" id="ARBA00023224"/>
    </source>
</evidence>
<protein>
    <submittedName>
        <fullName evidence="7">Methyl-accepting chemotaxis protein</fullName>
    </submittedName>
</protein>
<dbReference type="Pfam" id="PF00015">
    <property type="entry name" value="MCPsignal"/>
    <property type="match status" value="1"/>
</dbReference>
<dbReference type="PANTHER" id="PTHR32089">
    <property type="entry name" value="METHYL-ACCEPTING CHEMOTAXIS PROTEIN MCPB"/>
    <property type="match status" value="1"/>
</dbReference>
<dbReference type="SMART" id="SM00283">
    <property type="entry name" value="MA"/>
    <property type="match status" value="1"/>
</dbReference>